<dbReference type="PROSITE" id="PS50231">
    <property type="entry name" value="RICIN_B_LECTIN"/>
    <property type="match status" value="1"/>
</dbReference>
<dbReference type="PROSITE" id="PS51318">
    <property type="entry name" value="TAT"/>
    <property type="match status" value="1"/>
</dbReference>
<dbReference type="OrthoDB" id="164129at2"/>
<accession>A0A5A5THZ3</accession>
<dbReference type="Gene3D" id="2.80.10.50">
    <property type="match status" value="3"/>
</dbReference>
<feature type="region of interest" description="Disordered" evidence="1">
    <location>
        <begin position="1"/>
        <end position="22"/>
    </location>
</feature>
<sequence length="211" mass="22477">MSHNDDVTSTVESNVSHTIGQSEHASLSRAGFLKLAAGALGGTTMLAGMVPTTLAASAHQDTSKVHQIQAAPVGIFYITSLLDDYVLDVSGGSHAPATPLIAYPRNTPFSYNQLWYLAGDGYIVSLLTGFVLDINGGSTAPGARIIAYPKNIPPSDNQKWYVSSQGYIVSRLNGYVLDISGSSTEAGAPIISYPRNFPPSNNQRWRFVPAF</sequence>
<dbReference type="Proteomes" id="UP000322530">
    <property type="component" value="Unassembled WGS sequence"/>
</dbReference>
<dbReference type="InterPro" id="IPR006311">
    <property type="entry name" value="TAT_signal"/>
</dbReference>
<feature type="domain" description="Ricin B lectin" evidence="2">
    <location>
        <begin position="73"/>
        <end position="208"/>
    </location>
</feature>
<evidence type="ECO:0000259" key="2">
    <source>
        <dbReference type="SMART" id="SM00458"/>
    </source>
</evidence>
<proteinExistence type="predicted"/>
<reference evidence="3 4" key="1">
    <citation type="submission" date="2019-01" db="EMBL/GenBank/DDBJ databases">
        <title>Draft genome sequence of Dictyobacter sp. Uno17.</title>
        <authorList>
            <person name="Wang C.M."/>
            <person name="Zheng Y."/>
            <person name="Sakai Y."/>
            <person name="Abe K."/>
            <person name="Yokota A."/>
            <person name="Yabe S."/>
        </authorList>
    </citation>
    <scope>NUCLEOTIDE SEQUENCE [LARGE SCALE GENOMIC DNA]</scope>
    <source>
        <strain evidence="3 4">Uno17</strain>
    </source>
</reference>
<dbReference type="SUPFAM" id="SSF50370">
    <property type="entry name" value="Ricin B-like lectins"/>
    <property type="match status" value="1"/>
</dbReference>
<organism evidence="3 4">
    <name type="scientific">Dictyobacter arantiisoli</name>
    <dbReference type="NCBI Taxonomy" id="2014874"/>
    <lineage>
        <taxon>Bacteria</taxon>
        <taxon>Bacillati</taxon>
        <taxon>Chloroflexota</taxon>
        <taxon>Ktedonobacteria</taxon>
        <taxon>Ktedonobacterales</taxon>
        <taxon>Dictyobacteraceae</taxon>
        <taxon>Dictyobacter</taxon>
    </lineage>
</organism>
<dbReference type="SMART" id="SM00458">
    <property type="entry name" value="RICIN"/>
    <property type="match status" value="1"/>
</dbReference>
<dbReference type="CDD" id="cd00161">
    <property type="entry name" value="beta-trefoil_Ricin-like"/>
    <property type="match status" value="1"/>
</dbReference>
<keyword evidence="4" id="KW-1185">Reference proteome</keyword>
<gene>
    <name evidence="3" type="ORF">KDI_43920</name>
</gene>
<comment type="caution">
    <text evidence="3">The sequence shown here is derived from an EMBL/GenBank/DDBJ whole genome shotgun (WGS) entry which is preliminary data.</text>
</comment>
<dbReference type="InterPro" id="IPR000772">
    <property type="entry name" value="Ricin_B_lectin"/>
</dbReference>
<evidence type="ECO:0000313" key="3">
    <source>
        <dbReference type="EMBL" id="GCF10828.1"/>
    </source>
</evidence>
<name>A0A5A5THZ3_9CHLR</name>
<evidence type="ECO:0000256" key="1">
    <source>
        <dbReference type="SAM" id="MobiDB-lite"/>
    </source>
</evidence>
<dbReference type="InterPro" id="IPR035992">
    <property type="entry name" value="Ricin_B-like_lectins"/>
</dbReference>
<protein>
    <recommendedName>
        <fullName evidence="2">Ricin B lectin domain-containing protein</fullName>
    </recommendedName>
</protein>
<dbReference type="AlphaFoldDB" id="A0A5A5THZ3"/>
<dbReference type="Pfam" id="PF00652">
    <property type="entry name" value="Ricin_B_lectin"/>
    <property type="match status" value="1"/>
</dbReference>
<dbReference type="EMBL" id="BIXY01000084">
    <property type="protein sequence ID" value="GCF10828.1"/>
    <property type="molecule type" value="Genomic_DNA"/>
</dbReference>
<evidence type="ECO:0000313" key="4">
    <source>
        <dbReference type="Proteomes" id="UP000322530"/>
    </source>
</evidence>
<feature type="compositionally biased region" description="Polar residues" evidence="1">
    <location>
        <begin position="7"/>
        <end position="22"/>
    </location>
</feature>
<dbReference type="RefSeq" id="WP_149403694.1">
    <property type="nucleotide sequence ID" value="NZ_BIXY01000084.1"/>
</dbReference>